<evidence type="ECO:0000256" key="1">
    <source>
        <dbReference type="ARBA" id="ARBA00004141"/>
    </source>
</evidence>
<feature type="domain" description="GtrA/DPMS transmembrane" evidence="7">
    <location>
        <begin position="205"/>
        <end position="321"/>
    </location>
</feature>
<accession>A0A1F6GYW2</accession>
<sequence>MQRELTVILAAKGTFEVGEIQGLCDRLERLADFELLLFSTEPQSPEIQSLSDQHPRFFSQPVLGAKTEKEATLKAIDAARGKRVLLLPPGDRELWGEILSSLSEPGTHLFVPAQGVSRLGLWLQRLTGLQLTANAGILADPKELVHLGDQLDLENQQLFPLLKTKTSQVHRLPTPAWGANRGYDYWVELYHVTLGRFFPFSLLQYSLVGTSGVVVNLGTLNLGLWAGLSEPAALAWALELPVLTNFWLNNLWTFAQHRVTRWGWLVGLAKFHLVCTVGAGINYSLALFLSLKLGLNLYLADLVGILIATLWNYLLNKRFTWGQK</sequence>
<dbReference type="Proteomes" id="UP000177583">
    <property type="component" value="Unassembled WGS sequence"/>
</dbReference>
<keyword evidence="5 6" id="KW-0472">Membrane</keyword>
<dbReference type="GO" id="GO:0005886">
    <property type="term" value="C:plasma membrane"/>
    <property type="evidence" value="ECO:0007669"/>
    <property type="project" value="TreeGrafter"/>
</dbReference>
<feature type="transmembrane region" description="Helical" evidence="6">
    <location>
        <begin position="233"/>
        <end position="252"/>
    </location>
</feature>
<dbReference type="AlphaFoldDB" id="A0A1F6GYW2"/>
<evidence type="ECO:0000256" key="4">
    <source>
        <dbReference type="ARBA" id="ARBA00022989"/>
    </source>
</evidence>
<dbReference type="PANTHER" id="PTHR38459">
    <property type="entry name" value="PROPHAGE BACTOPRENOL-LINKED GLUCOSE TRANSLOCASE HOMOLOG"/>
    <property type="match status" value="1"/>
</dbReference>
<protein>
    <recommendedName>
        <fullName evidence="7">GtrA/DPMS transmembrane domain-containing protein</fullName>
    </recommendedName>
</protein>
<gene>
    <name evidence="8" type="ORF">A2557_00735</name>
</gene>
<evidence type="ECO:0000256" key="2">
    <source>
        <dbReference type="ARBA" id="ARBA00009399"/>
    </source>
</evidence>
<dbReference type="InterPro" id="IPR007267">
    <property type="entry name" value="GtrA_DPMS_TM"/>
</dbReference>
<evidence type="ECO:0000259" key="7">
    <source>
        <dbReference type="Pfam" id="PF04138"/>
    </source>
</evidence>
<comment type="subcellular location">
    <subcellularLocation>
        <location evidence="1">Membrane</location>
        <topology evidence="1">Multi-pass membrane protein</topology>
    </subcellularLocation>
</comment>
<dbReference type="PANTHER" id="PTHR38459:SF1">
    <property type="entry name" value="PROPHAGE BACTOPRENOL-LINKED GLUCOSE TRANSLOCASE HOMOLOG"/>
    <property type="match status" value="1"/>
</dbReference>
<evidence type="ECO:0000313" key="8">
    <source>
        <dbReference type="EMBL" id="OGH03234.1"/>
    </source>
</evidence>
<keyword evidence="4 6" id="KW-1133">Transmembrane helix</keyword>
<dbReference type="Pfam" id="PF04138">
    <property type="entry name" value="GtrA_DPMS_TM"/>
    <property type="match status" value="1"/>
</dbReference>
<keyword evidence="3 6" id="KW-0812">Transmembrane</keyword>
<feature type="transmembrane region" description="Helical" evidence="6">
    <location>
        <begin position="205"/>
        <end position="227"/>
    </location>
</feature>
<feature type="transmembrane region" description="Helical" evidence="6">
    <location>
        <begin position="264"/>
        <end position="289"/>
    </location>
</feature>
<comment type="caution">
    <text evidence="8">The sequence shown here is derived from an EMBL/GenBank/DDBJ whole genome shotgun (WGS) entry which is preliminary data.</text>
</comment>
<evidence type="ECO:0000256" key="3">
    <source>
        <dbReference type="ARBA" id="ARBA00022692"/>
    </source>
</evidence>
<proteinExistence type="inferred from homology"/>
<organism evidence="8 9">
    <name type="scientific">Candidatus Lambdaproteobacteria bacterium RIFOXYD2_FULL_56_26</name>
    <dbReference type="NCBI Taxonomy" id="1817773"/>
    <lineage>
        <taxon>Bacteria</taxon>
        <taxon>Pseudomonadati</taxon>
        <taxon>Pseudomonadota</taxon>
        <taxon>Candidatus Lambdaproteobacteria</taxon>
    </lineage>
</organism>
<name>A0A1F6GYW2_9PROT</name>
<evidence type="ECO:0000256" key="5">
    <source>
        <dbReference type="ARBA" id="ARBA00023136"/>
    </source>
</evidence>
<reference evidence="8 9" key="1">
    <citation type="journal article" date="2016" name="Nat. Commun.">
        <title>Thousands of microbial genomes shed light on interconnected biogeochemical processes in an aquifer system.</title>
        <authorList>
            <person name="Anantharaman K."/>
            <person name="Brown C.T."/>
            <person name="Hug L.A."/>
            <person name="Sharon I."/>
            <person name="Castelle C.J."/>
            <person name="Probst A.J."/>
            <person name="Thomas B.C."/>
            <person name="Singh A."/>
            <person name="Wilkins M.J."/>
            <person name="Karaoz U."/>
            <person name="Brodie E.L."/>
            <person name="Williams K.H."/>
            <person name="Hubbard S.S."/>
            <person name="Banfield J.F."/>
        </authorList>
    </citation>
    <scope>NUCLEOTIDE SEQUENCE [LARGE SCALE GENOMIC DNA]</scope>
</reference>
<dbReference type="EMBL" id="MFNF01000018">
    <property type="protein sequence ID" value="OGH03234.1"/>
    <property type="molecule type" value="Genomic_DNA"/>
</dbReference>
<evidence type="ECO:0000313" key="9">
    <source>
        <dbReference type="Proteomes" id="UP000177583"/>
    </source>
</evidence>
<evidence type="ECO:0000256" key="6">
    <source>
        <dbReference type="SAM" id="Phobius"/>
    </source>
</evidence>
<comment type="similarity">
    <text evidence="2">Belongs to the GtrA family.</text>
</comment>
<feature type="transmembrane region" description="Helical" evidence="6">
    <location>
        <begin position="295"/>
        <end position="315"/>
    </location>
</feature>
<dbReference type="InterPro" id="IPR051401">
    <property type="entry name" value="GtrA_CellWall_Glycosyl"/>
</dbReference>
<dbReference type="GO" id="GO:0000271">
    <property type="term" value="P:polysaccharide biosynthetic process"/>
    <property type="evidence" value="ECO:0007669"/>
    <property type="project" value="InterPro"/>
</dbReference>